<dbReference type="Pfam" id="PF00887">
    <property type="entry name" value="ACBP"/>
    <property type="match status" value="1"/>
</dbReference>
<accession>A0AAV1T2Z3</accession>
<evidence type="ECO:0000313" key="5">
    <source>
        <dbReference type="Proteomes" id="UP001162060"/>
    </source>
</evidence>
<dbReference type="Gene3D" id="1.20.80.10">
    <property type="match status" value="1"/>
</dbReference>
<dbReference type="GO" id="GO:0000062">
    <property type="term" value="F:fatty-acyl-CoA binding"/>
    <property type="evidence" value="ECO:0007669"/>
    <property type="project" value="InterPro"/>
</dbReference>
<dbReference type="InterPro" id="IPR035984">
    <property type="entry name" value="Acyl-CoA-binding_sf"/>
</dbReference>
<dbReference type="GO" id="GO:0006631">
    <property type="term" value="P:fatty acid metabolic process"/>
    <property type="evidence" value="ECO:0007669"/>
    <property type="project" value="TreeGrafter"/>
</dbReference>
<evidence type="ECO:0000259" key="3">
    <source>
        <dbReference type="PROSITE" id="PS51228"/>
    </source>
</evidence>
<reference evidence="4" key="1">
    <citation type="submission" date="2024-01" db="EMBL/GenBank/DDBJ databases">
        <authorList>
            <person name="Webb A."/>
        </authorList>
    </citation>
    <scope>NUCLEOTIDE SEQUENCE</scope>
    <source>
        <strain evidence="4">Pm1</strain>
    </source>
</reference>
<protein>
    <recommendedName>
        <fullName evidence="3">ACB domain-containing protein</fullName>
    </recommendedName>
</protein>
<dbReference type="GO" id="GO:0005737">
    <property type="term" value="C:cytoplasm"/>
    <property type="evidence" value="ECO:0007669"/>
    <property type="project" value="TreeGrafter"/>
</dbReference>
<dbReference type="EMBL" id="CAKLBY020000004">
    <property type="protein sequence ID" value="CAK7894260.1"/>
    <property type="molecule type" value="Genomic_DNA"/>
</dbReference>
<dbReference type="PANTHER" id="PTHR23310">
    <property type="entry name" value="ACYL-COA-BINDING PROTEIN, ACBP"/>
    <property type="match status" value="1"/>
</dbReference>
<proteinExistence type="predicted"/>
<dbReference type="InterPro" id="IPR000582">
    <property type="entry name" value="Acyl-CoA-binding_protein"/>
</dbReference>
<evidence type="ECO:0000313" key="4">
    <source>
        <dbReference type="EMBL" id="CAK7894260.1"/>
    </source>
</evidence>
<dbReference type="AlphaFoldDB" id="A0AAV1T2Z3"/>
<evidence type="ECO:0000256" key="1">
    <source>
        <dbReference type="ARBA" id="ARBA00023121"/>
    </source>
</evidence>
<dbReference type="SUPFAM" id="SSF47027">
    <property type="entry name" value="Acyl-CoA binding protein"/>
    <property type="match status" value="1"/>
</dbReference>
<keyword evidence="1" id="KW-0446">Lipid-binding</keyword>
<dbReference type="InterPro" id="IPR014352">
    <property type="entry name" value="FERM/acyl-CoA-bd_prot_sf"/>
</dbReference>
<keyword evidence="2" id="KW-0175">Coiled coil</keyword>
<evidence type="ECO:0000256" key="2">
    <source>
        <dbReference type="SAM" id="Coils"/>
    </source>
</evidence>
<feature type="coiled-coil region" evidence="2">
    <location>
        <begin position="214"/>
        <end position="281"/>
    </location>
</feature>
<dbReference type="PROSITE" id="PS51228">
    <property type="entry name" value="ACB_2"/>
    <property type="match status" value="1"/>
</dbReference>
<feature type="domain" description="ACB" evidence="3">
    <location>
        <begin position="72"/>
        <end position="164"/>
    </location>
</feature>
<gene>
    <name evidence="4" type="ORF">PM001_LOCUS764</name>
</gene>
<organism evidence="4 5">
    <name type="scientific">Peronospora matthiolae</name>
    <dbReference type="NCBI Taxonomy" id="2874970"/>
    <lineage>
        <taxon>Eukaryota</taxon>
        <taxon>Sar</taxon>
        <taxon>Stramenopiles</taxon>
        <taxon>Oomycota</taxon>
        <taxon>Peronosporomycetes</taxon>
        <taxon>Peronosporales</taxon>
        <taxon>Peronosporaceae</taxon>
        <taxon>Peronospora</taxon>
    </lineage>
</organism>
<comment type="caution">
    <text evidence="4">The sequence shown here is derived from an EMBL/GenBank/DDBJ whole genome shotgun (WGS) entry which is preliminary data.</text>
</comment>
<dbReference type="Proteomes" id="UP001162060">
    <property type="component" value="Unassembled WGS sequence"/>
</dbReference>
<sequence length="369" mass="41857">MPSLASPSSLFCSVGLQATGVQLMRTRLLSTALTRHVEDVDDVEIADLRSLSSSATSSTTPSHSTCDPYSQLETEFAEAVLFVESYQGPHRILTQENSSPRKDLYAYYQQATVGPCPTTTASDEWSKLELEKWEKWRKLGLTTRHEAMQRYVTALDNLVDEWRRSAELQSALARKRSLDTSAVRSVSDAGSAVSNQLKWSVSMPGRSPRVYDELGELQDRLDDETKKRDELEAHLLHLMRDNRCILNEQMEQASKGLVTLVKTLEDDVTQHSTQLQQLTLRQQQLAARAENSVLLAAEVRIRCVFFTVRKWVHSRSIRAAFVMLIGLQAWHFLRRRRLPQFVARILIHWLAKVSSLDGDPALSSVIIRH</sequence>
<dbReference type="PANTHER" id="PTHR23310:SF77">
    <property type="entry name" value="LD25952P"/>
    <property type="match status" value="1"/>
</dbReference>
<name>A0AAV1T2Z3_9STRA</name>